<evidence type="ECO:0008006" key="5">
    <source>
        <dbReference type="Google" id="ProtNLM"/>
    </source>
</evidence>
<proteinExistence type="predicted"/>
<name>A0A2G0CIT2_9BACT</name>
<dbReference type="InterPro" id="IPR046847">
    <property type="entry name" value="Xre-like_HTH"/>
</dbReference>
<accession>A0A2G0CIT2</accession>
<dbReference type="Proteomes" id="UP000226437">
    <property type="component" value="Unassembled WGS sequence"/>
</dbReference>
<gene>
    <name evidence="3" type="ORF">CGL56_01895</name>
</gene>
<keyword evidence="4" id="KW-1185">Reference proteome</keyword>
<sequence>MSTMESLLQDIFPGQPLDSRADLIALSRGGISMKEVHRLLAALSLTLREISRILPVSERQLNRYRDDDTLRKDLSSHLIQLVELFEQGYAVFGKEKFDRWVRTENRAIDNNRPIDLMDTPIGIDLINDIVGRVAHGVYS</sequence>
<feature type="domain" description="Antitoxin Xre-like helix-turn-helix" evidence="2">
    <location>
        <begin position="22"/>
        <end position="82"/>
    </location>
</feature>
<evidence type="ECO:0000313" key="4">
    <source>
        <dbReference type="Proteomes" id="UP000226437"/>
    </source>
</evidence>
<evidence type="ECO:0000259" key="2">
    <source>
        <dbReference type="Pfam" id="PF20432"/>
    </source>
</evidence>
<dbReference type="InterPro" id="IPR011979">
    <property type="entry name" value="Antitox_Xre"/>
</dbReference>
<dbReference type="NCBIfam" id="TIGR02293">
    <property type="entry name" value="TAS_TIGR02293"/>
    <property type="match status" value="1"/>
</dbReference>
<feature type="domain" description="Antitoxin Xre/MbcA/ParS-like toxin-binding" evidence="1">
    <location>
        <begin position="87"/>
        <end position="136"/>
    </location>
</feature>
<comment type="caution">
    <text evidence="3">The sequence shown here is derived from an EMBL/GenBank/DDBJ whole genome shotgun (WGS) entry which is preliminary data.</text>
</comment>
<dbReference type="InterPro" id="IPR024467">
    <property type="entry name" value="Xre/MbcA/ParS-like_toxin-bd"/>
</dbReference>
<protein>
    <recommendedName>
        <fullName evidence="5">DUF2384 domain-containing protein</fullName>
    </recommendedName>
</protein>
<dbReference type="EMBL" id="PDLO01000001">
    <property type="protein sequence ID" value="PHK99820.1"/>
    <property type="molecule type" value="Genomic_DNA"/>
</dbReference>
<organism evidence="3 4">
    <name type="scientific">Neolewinella marina</name>
    <dbReference type="NCBI Taxonomy" id="438751"/>
    <lineage>
        <taxon>Bacteria</taxon>
        <taxon>Pseudomonadati</taxon>
        <taxon>Bacteroidota</taxon>
        <taxon>Saprospiria</taxon>
        <taxon>Saprospirales</taxon>
        <taxon>Lewinellaceae</taxon>
        <taxon>Neolewinella</taxon>
    </lineage>
</organism>
<evidence type="ECO:0000259" key="1">
    <source>
        <dbReference type="Pfam" id="PF09722"/>
    </source>
</evidence>
<dbReference type="GO" id="GO:0003677">
    <property type="term" value="F:DNA binding"/>
    <property type="evidence" value="ECO:0007669"/>
    <property type="project" value="InterPro"/>
</dbReference>
<dbReference type="OrthoDB" id="5770459at2"/>
<dbReference type="Pfam" id="PF09722">
    <property type="entry name" value="Xre_MbcA_ParS_C"/>
    <property type="match status" value="1"/>
</dbReference>
<reference evidence="3 4" key="1">
    <citation type="submission" date="2017-10" db="EMBL/GenBank/DDBJ databases">
        <title>The draft genome sequence of Lewinella marina KCTC 32374.</title>
        <authorList>
            <person name="Wang K."/>
        </authorList>
    </citation>
    <scope>NUCLEOTIDE SEQUENCE [LARGE SCALE GENOMIC DNA]</scope>
    <source>
        <strain evidence="3 4">MKG-38</strain>
    </source>
</reference>
<dbReference type="Pfam" id="PF20432">
    <property type="entry name" value="Xre-like-HTH"/>
    <property type="match status" value="1"/>
</dbReference>
<evidence type="ECO:0000313" key="3">
    <source>
        <dbReference type="EMBL" id="PHK99820.1"/>
    </source>
</evidence>
<dbReference type="AlphaFoldDB" id="A0A2G0CIT2"/>